<name>A0A8S0R8S6_OLEEU</name>
<dbReference type="OrthoDB" id="689350at2759"/>
<evidence type="ECO:0000256" key="1">
    <source>
        <dbReference type="ARBA" id="ARBA00004170"/>
    </source>
</evidence>
<dbReference type="Pfam" id="PF00403">
    <property type="entry name" value="HMA"/>
    <property type="match status" value="1"/>
</dbReference>
<dbReference type="AlphaFoldDB" id="A0A8S0R8S6"/>
<evidence type="ECO:0000256" key="2">
    <source>
        <dbReference type="ARBA" id="ARBA00022481"/>
    </source>
</evidence>
<feature type="compositionally biased region" description="Polar residues" evidence="6">
    <location>
        <begin position="221"/>
        <end position="231"/>
    </location>
</feature>
<dbReference type="InterPro" id="IPR006121">
    <property type="entry name" value="HMA_dom"/>
</dbReference>
<comment type="caution">
    <text evidence="8">The sequence shown here is derived from an EMBL/GenBank/DDBJ whole genome shotgun (WGS) entry which is preliminary data.</text>
</comment>
<comment type="subcellular location">
    <subcellularLocation>
        <location evidence="1">Membrane</location>
        <topology evidence="1">Peripheral membrane protein</topology>
    </subcellularLocation>
</comment>
<evidence type="ECO:0000256" key="4">
    <source>
        <dbReference type="ARBA" id="ARBA00023289"/>
    </source>
</evidence>
<comment type="similarity">
    <text evidence="5">Belongs to the HIPP family.</text>
</comment>
<dbReference type="PANTHER" id="PTHR45868:SF80">
    <property type="entry name" value="F15K9.8-RELATED"/>
    <property type="match status" value="1"/>
</dbReference>
<feature type="compositionally biased region" description="Basic residues" evidence="6">
    <location>
        <begin position="86"/>
        <end position="95"/>
    </location>
</feature>
<sequence length="312" mass="33399">MASGSAEEPLPVLQYQTWVLKVSIHCQGCKRKVKKVLQSIEGVYTINIEPKQQKVTVTGNIDAQTLIKKLVRNGKHAELWPEKRAGKGKKSKKSHKEYEPKSSENSDEEDEETQVGNNPEVKISNSSPRVNGGNGGPTVKFTGVDTVLESKSPGNVVGGDNFRALEQKIHPNVGAGGGGGGKKKKKKKKKGHKGNNSNSAGSGAPPPNRVPASIGLEIPNTGPTQAVDQTNLGPSLQNVMRYPPSYGPQQAHVMSYNAAHPTASVSTPSCYMPASSPYMYAQAQSGVYQSMSTPLNSFEILSDENPNGCYIM</sequence>
<dbReference type="GO" id="GO:0009626">
    <property type="term" value="P:plant-type hypersensitive response"/>
    <property type="evidence" value="ECO:0007669"/>
    <property type="project" value="UniProtKB-KW"/>
</dbReference>
<reference evidence="8 9" key="1">
    <citation type="submission" date="2019-12" db="EMBL/GenBank/DDBJ databases">
        <authorList>
            <person name="Alioto T."/>
            <person name="Alioto T."/>
            <person name="Gomez Garrido J."/>
        </authorList>
    </citation>
    <scope>NUCLEOTIDE SEQUENCE [LARGE SCALE GENOMIC DNA]</scope>
</reference>
<dbReference type="Gene3D" id="3.30.70.100">
    <property type="match status" value="1"/>
</dbReference>
<keyword evidence="2" id="KW-0488">Methylation</keyword>
<dbReference type="PROSITE" id="PS50846">
    <property type="entry name" value="HMA_2"/>
    <property type="match status" value="1"/>
</dbReference>
<gene>
    <name evidence="8" type="ORF">OLEA9_A023790</name>
</gene>
<dbReference type="Gramene" id="OE9A023790T2">
    <property type="protein sequence ID" value="OE9A023790C2"/>
    <property type="gene ID" value="OE9A023790"/>
</dbReference>
<evidence type="ECO:0000256" key="3">
    <source>
        <dbReference type="ARBA" id="ARBA00022723"/>
    </source>
</evidence>
<feature type="region of interest" description="Disordered" evidence="6">
    <location>
        <begin position="169"/>
        <end position="231"/>
    </location>
</feature>
<dbReference type="SUPFAM" id="SSF55008">
    <property type="entry name" value="HMA, heavy metal-associated domain"/>
    <property type="match status" value="1"/>
</dbReference>
<dbReference type="PANTHER" id="PTHR45868">
    <property type="entry name" value="HEAVY METAL-ASSOCIATED ISOPRENYLATED PLANT PROTEIN 33-RELATED"/>
    <property type="match status" value="1"/>
</dbReference>
<evidence type="ECO:0000313" key="8">
    <source>
        <dbReference type="EMBL" id="CAA2975376.1"/>
    </source>
</evidence>
<keyword evidence="9" id="KW-1185">Reference proteome</keyword>
<keyword evidence="4" id="KW-0449">Lipoprotein</keyword>
<organism evidence="8 9">
    <name type="scientific">Olea europaea subsp. europaea</name>
    <dbReference type="NCBI Taxonomy" id="158383"/>
    <lineage>
        <taxon>Eukaryota</taxon>
        <taxon>Viridiplantae</taxon>
        <taxon>Streptophyta</taxon>
        <taxon>Embryophyta</taxon>
        <taxon>Tracheophyta</taxon>
        <taxon>Spermatophyta</taxon>
        <taxon>Magnoliopsida</taxon>
        <taxon>eudicotyledons</taxon>
        <taxon>Gunneridae</taxon>
        <taxon>Pentapetalae</taxon>
        <taxon>asterids</taxon>
        <taxon>lamiids</taxon>
        <taxon>Lamiales</taxon>
        <taxon>Oleaceae</taxon>
        <taxon>Oleeae</taxon>
        <taxon>Olea</taxon>
    </lineage>
</organism>
<protein>
    <submittedName>
        <fullName evidence="8">Heavy metal-associated isoprenylated plant 3-like</fullName>
    </submittedName>
</protein>
<evidence type="ECO:0000259" key="7">
    <source>
        <dbReference type="PROSITE" id="PS50846"/>
    </source>
</evidence>
<proteinExistence type="inferred from homology"/>
<dbReference type="EMBL" id="CACTIH010002258">
    <property type="protein sequence ID" value="CAA2975376.1"/>
    <property type="molecule type" value="Genomic_DNA"/>
</dbReference>
<dbReference type="Proteomes" id="UP000594638">
    <property type="component" value="Unassembled WGS sequence"/>
</dbReference>
<dbReference type="InterPro" id="IPR036163">
    <property type="entry name" value="HMA_dom_sf"/>
</dbReference>
<feature type="compositionally biased region" description="Basic residues" evidence="6">
    <location>
        <begin position="181"/>
        <end position="193"/>
    </location>
</feature>
<evidence type="ECO:0000256" key="6">
    <source>
        <dbReference type="SAM" id="MobiDB-lite"/>
    </source>
</evidence>
<feature type="domain" description="HMA" evidence="7">
    <location>
        <begin position="15"/>
        <end position="78"/>
    </location>
</feature>
<accession>A0A8S0R8S6</accession>
<feature type="compositionally biased region" description="Low complexity" evidence="6">
    <location>
        <begin position="194"/>
        <end position="203"/>
    </location>
</feature>
<dbReference type="GO" id="GO:0016020">
    <property type="term" value="C:membrane"/>
    <property type="evidence" value="ECO:0007669"/>
    <property type="project" value="UniProtKB-SubCell"/>
</dbReference>
<keyword evidence="3" id="KW-0479">Metal-binding</keyword>
<evidence type="ECO:0000313" key="9">
    <source>
        <dbReference type="Proteomes" id="UP000594638"/>
    </source>
</evidence>
<dbReference type="CDD" id="cd00371">
    <property type="entry name" value="HMA"/>
    <property type="match status" value="1"/>
</dbReference>
<evidence type="ECO:0000256" key="5">
    <source>
        <dbReference type="ARBA" id="ARBA00024045"/>
    </source>
</evidence>
<feature type="region of interest" description="Disordered" evidence="6">
    <location>
        <begin position="78"/>
        <end position="142"/>
    </location>
</feature>
<dbReference type="GO" id="GO:0046872">
    <property type="term" value="F:metal ion binding"/>
    <property type="evidence" value="ECO:0007669"/>
    <property type="project" value="UniProtKB-KW"/>
</dbReference>
<dbReference type="FunFam" id="3.30.70.100:FF:000008">
    <property type="entry name" value="Copper transport protein ATOX1"/>
    <property type="match status" value="1"/>
</dbReference>
<keyword evidence="4" id="KW-0636">Prenylation</keyword>